<reference evidence="2 4" key="4">
    <citation type="submission" date="2022-12" db="EMBL/GenBank/DDBJ databases">
        <title>Genome analysis and biological profiling of marine Salinicoccus roseus MOSEL-ME25.</title>
        <authorList>
            <person name="Mirza F.T."/>
            <person name="Xie Y."/>
            <person name="Shinwari Z.K."/>
        </authorList>
    </citation>
    <scope>NUCLEOTIDE SEQUENCE [LARGE SCALE GENOMIC DNA]</scope>
    <source>
        <strain evidence="2 4">MOSEL-ME25</strain>
    </source>
</reference>
<sequence length="62" mass="6913">MIIKEGDTFDYSLNNGTPATIQVTSTVGDKVAYKHIHGKTGSGRITDDYFQQLVNNGYFQKQ</sequence>
<keyword evidence="4" id="KW-1185">Reference proteome</keyword>
<evidence type="ECO:0000313" key="2">
    <source>
        <dbReference type="EMBL" id="MDB0581215.1"/>
    </source>
</evidence>
<comment type="caution">
    <text evidence="1">The sequence shown here is derived from an EMBL/GenBank/DDBJ whole genome shotgun (WGS) entry which is preliminary data.</text>
</comment>
<dbReference type="EMBL" id="JABEVU030000001">
    <property type="protein sequence ID" value="MDB0581215.1"/>
    <property type="molecule type" value="Genomic_DNA"/>
</dbReference>
<dbReference type="Proteomes" id="UP000527860">
    <property type="component" value="Unassembled WGS sequence"/>
</dbReference>
<gene>
    <name evidence="2" type="ORF">F7P68_0011850</name>
    <name evidence="1" type="ORF">SN16_10435</name>
</gene>
<evidence type="ECO:0000313" key="1">
    <source>
        <dbReference type="EMBL" id="KIH69925.1"/>
    </source>
</evidence>
<protein>
    <submittedName>
        <fullName evidence="1">Uncharacterized protein</fullName>
    </submittedName>
</protein>
<reference evidence="4" key="2">
    <citation type="submission" date="2020-04" db="EMBL/GenBank/DDBJ databases">
        <title>Genome analysis and biological profiling of marine Cellulosimicrobium funkei MOSEL-ME6.</title>
        <authorList>
            <person name="Tanveer F."/>
            <person name="Xie Y."/>
            <person name="Shinwari Z.K."/>
        </authorList>
    </citation>
    <scope>NUCLEOTIDE SEQUENCE [LARGE SCALE GENOMIC DNA]</scope>
    <source>
        <strain evidence="4">MOSEL-ME25</strain>
    </source>
</reference>
<reference evidence="2" key="3">
    <citation type="submission" date="2020-04" db="EMBL/GenBank/DDBJ databases">
        <authorList>
            <person name="Tanveer F."/>
            <person name="Xie Y."/>
            <person name="Shinwari Z.K."/>
        </authorList>
    </citation>
    <scope>NUCLEOTIDE SEQUENCE</scope>
    <source>
        <strain evidence="2">MOSEL-ME25</strain>
    </source>
</reference>
<dbReference type="STRING" id="45670.SN16_10435"/>
<evidence type="ECO:0000313" key="4">
    <source>
        <dbReference type="Proteomes" id="UP000527860"/>
    </source>
</evidence>
<dbReference type="OrthoDB" id="2390438at2"/>
<name>A0A0C2H7X6_9STAP</name>
<dbReference type="RefSeq" id="WP_040106566.1">
    <property type="nucleotide sequence ID" value="NZ_JABEVU030000001.1"/>
</dbReference>
<accession>A0A0C2H7X6</accession>
<dbReference type="EMBL" id="JXII01000009">
    <property type="protein sequence ID" value="KIH69925.1"/>
    <property type="molecule type" value="Genomic_DNA"/>
</dbReference>
<dbReference type="Proteomes" id="UP000031546">
    <property type="component" value="Unassembled WGS sequence"/>
</dbReference>
<proteinExistence type="predicted"/>
<dbReference type="AlphaFoldDB" id="A0A0C2H7X6"/>
<reference evidence="1 3" key="1">
    <citation type="submission" date="2015-01" db="EMBL/GenBank/DDBJ databases">
        <title>Genome sequences of high lactate-tolerant strain Salinicoccus roseus W12 with industrial interest.</title>
        <authorList>
            <person name="Wang H."/>
            <person name="Yu B."/>
        </authorList>
    </citation>
    <scope>NUCLEOTIDE SEQUENCE [LARGE SCALE GENOMIC DNA]</scope>
    <source>
        <strain evidence="1 3">W12</strain>
    </source>
</reference>
<organism evidence="1 3">
    <name type="scientific">Salinicoccus roseus</name>
    <dbReference type="NCBI Taxonomy" id="45670"/>
    <lineage>
        <taxon>Bacteria</taxon>
        <taxon>Bacillati</taxon>
        <taxon>Bacillota</taxon>
        <taxon>Bacilli</taxon>
        <taxon>Bacillales</taxon>
        <taxon>Staphylococcaceae</taxon>
        <taxon>Salinicoccus</taxon>
    </lineage>
</organism>
<dbReference type="GeneID" id="77845971"/>
<evidence type="ECO:0000313" key="3">
    <source>
        <dbReference type="Proteomes" id="UP000031546"/>
    </source>
</evidence>